<sequence>MLVYDVVVNGEIKETILPRKHRLKEIYHYMMEQSQLMQRKYGEHVRLNKRIVY</sequence>
<protein>
    <submittedName>
        <fullName evidence="1">Mechanosensitive ion channel protein MscL</fullName>
    </submittedName>
</protein>
<gene>
    <name evidence="1" type="ORF">B7C51_06490</name>
</gene>
<accession>A0A1V0UQT7</accession>
<organism evidence="1 2">
    <name type="scientific">Paenibacillus larvae subsp. pulvifaciens</name>
    <dbReference type="NCBI Taxonomy" id="1477"/>
    <lineage>
        <taxon>Bacteria</taxon>
        <taxon>Bacillati</taxon>
        <taxon>Bacillota</taxon>
        <taxon>Bacilli</taxon>
        <taxon>Bacillales</taxon>
        <taxon>Paenibacillaceae</taxon>
        <taxon>Paenibacillus</taxon>
    </lineage>
</organism>
<dbReference type="GeneID" id="64220116"/>
<evidence type="ECO:0000313" key="1">
    <source>
        <dbReference type="EMBL" id="ARF67544.1"/>
    </source>
</evidence>
<dbReference type="EMBL" id="CP020557">
    <property type="protein sequence ID" value="ARF67544.1"/>
    <property type="molecule type" value="Genomic_DNA"/>
</dbReference>
<dbReference type="AlphaFoldDB" id="A0A1V0UQT7"/>
<dbReference type="Proteomes" id="UP000192727">
    <property type="component" value="Chromosome"/>
</dbReference>
<reference evidence="1 2" key="1">
    <citation type="submission" date="2017-03" db="EMBL/GenBank/DDBJ databases">
        <title>Paenibacillus larvae genome sequencing.</title>
        <authorList>
            <person name="Dingman D.W."/>
        </authorList>
    </citation>
    <scope>NUCLEOTIDE SEQUENCE [LARGE SCALE GENOMIC DNA]</scope>
    <source>
        <strain evidence="1 2">SAG 10367</strain>
    </source>
</reference>
<name>A0A1V0UQT7_9BACL</name>
<dbReference type="RefSeq" id="WP_036654863.1">
    <property type="nucleotide sequence ID" value="NZ_CP019794.1"/>
</dbReference>
<evidence type="ECO:0000313" key="2">
    <source>
        <dbReference type="Proteomes" id="UP000192727"/>
    </source>
</evidence>
<proteinExistence type="predicted"/>